<dbReference type="EMBL" id="MN739453">
    <property type="protein sequence ID" value="QHT05379.1"/>
    <property type="molecule type" value="Genomic_DNA"/>
</dbReference>
<dbReference type="InterPro" id="IPR043916">
    <property type="entry name" value="P8_CR"/>
</dbReference>
<evidence type="ECO:0000259" key="1">
    <source>
        <dbReference type="Pfam" id="PF19065"/>
    </source>
</evidence>
<accession>A0A6C0CNU6</accession>
<evidence type="ECO:0000313" key="2">
    <source>
        <dbReference type="EMBL" id="QHT05379.1"/>
    </source>
</evidence>
<name>A0A6C0CNU6_9ZZZZ</name>
<dbReference type="Pfam" id="PF19065">
    <property type="entry name" value="P8_CR"/>
    <property type="match status" value="1"/>
</dbReference>
<protein>
    <recommendedName>
        <fullName evidence="1">Minor capsid protein P8 central region domain-containing protein</fullName>
    </recommendedName>
</protein>
<sequence>MEAFRDIKTVGVAWNSKDDTSGWGSILNYNNYNGRLNIVEEEQDPTIKMKMAEKIGIRNKATEYREALSGLQEDNFLAKAYFSEDNIQILQNGLRAGVYEVSNKEIIIPPQNIDNLKIVMRSIYLQYASHTSEISNITAEIIKLNNYVLEYCIKSVYNEAQGYAKYCRDQSTLVMPMERPQQIDRDYKHLEIKTFL</sequence>
<organism evidence="2">
    <name type="scientific">viral metagenome</name>
    <dbReference type="NCBI Taxonomy" id="1070528"/>
    <lineage>
        <taxon>unclassified sequences</taxon>
        <taxon>metagenomes</taxon>
        <taxon>organismal metagenomes</taxon>
    </lineage>
</organism>
<dbReference type="AlphaFoldDB" id="A0A6C0CNU6"/>
<proteinExistence type="predicted"/>
<reference evidence="2" key="1">
    <citation type="journal article" date="2020" name="Nature">
        <title>Giant virus diversity and host interactions through global metagenomics.</title>
        <authorList>
            <person name="Schulz F."/>
            <person name="Roux S."/>
            <person name="Paez-Espino D."/>
            <person name="Jungbluth S."/>
            <person name="Walsh D.A."/>
            <person name="Denef V.J."/>
            <person name="McMahon K.D."/>
            <person name="Konstantinidis K.T."/>
            <person name="Eloe-Fadrosh E.A."/>
            <person name="Kyrpides N.C."/>
            <person name="Woyke T."/>
        </authorList>
    </citation>
    <scope>NUCLEOTIDE SEQUENCE</scope>
    <source>
        <strain evidence="2">GVMAG-M-3300021375-17</strain>
    </source>
</reference>
<feature type="domain" description="Minor capsid protein P8 central region" evidence="1">
    <location>
        <begin position="72"/>
        <end position="193"/>
    </location>
</feature>